<keyword evidence="6" id="KW-0255">Endonuclease</keyword>
<keyword evidence="2" id="KW-0680">Restriction system</keyword>
<proteinExistence type="inferred from homology"/>
<dbReference type="SUPFAM" id="SSF116734">
    <property type="entry name" value="DNA methylase specificity domain"/>
    <property type="match status" value="2"/>
</dbReference>
<dbReference type="PANTHER" id="PTHR30408">
    <property type="entry name" value="TYPE-1 RESTRICTION ENZYME ECOKI SPECIFICITY PROTEIN"/>
    <property type="match status" value="1"/>
</dbReference>
<evidence type="ECO:0000256" key="1">
    <source>
        <dbReference type="ARBA" id="ARBA00010923"/>
    </source>
</evidence>
<keyword evidence="3" id="KW-0238">DNA-binding</keyword>
<dbReference type="InterPro" id="IPR000055">
    <property type="entry name" value="Restrct_endonuc_typeI_TRD"/>
</dbReference>
<dbReference type="Pfam" id="PF01420">
    <property type="entry name" value="Methylase_S"/>
    <property type="match status" value="2"/>
</dbReference>
<evidence type="ECO:0000256" key="2">
    <source>
        <dbReference type="ARBA" id="ARBA00022747"/>
    </source>
</evidence>
<keyword evidence="6" id="KW-0378">Hydrolase</keyword>
<dbReference type="AlphaFoldDB" id="A0A926IM32"/>
<keyword evidence="4" id="KW-0175">Coiled coil</keyword>
<evidence type="ECO:0000256" key="4">
    <source>
        <dbReference type="SAM" id="Coils"/>
    </source>
</evidence>
<evidence type="ECO:0000313" key="7">
    <source>
        <dbReference type="Proteomes" id="UP000601522"/>
    </source>
</evidence>
<protein>
    <submittedName>
        <fullName evidence="6">Restriction endonuclease subunit S</fullName>
    </submittedName>
</protein>
<comment type="similarity">
    <text evidence="1">Belongs to the type-I restriction system S methylase family.</text>
</comment>
<reference evidence="6 7" key="1">
    <citation type="submission" date="2020-08" db="EMBL/GenBank/DDBJ databases">
        <title>Genome public.</title>
        <authorList>
            <person name="Liu C."/>
            <person name="Sun Q."/>
        </authorList>
    </citation>
    <scope>NUCLEOTIDE SEQUENCE [LARGE SCALE GENOMIC DNA]</scope>
    <source>
        <strain evidence="6 7">NSJ-26</strain>
    </source>
</reference>
<dbReference type="InterPro" id="IPR044946">
    <property type="entry name" value="Restrct_endonuc_typeI_TRD_sf"/>
</dbReference>
<gene>
    <name evidence="6" type="ORF">H8689_02500</name>
</gene>
<dbReference type="InterPro" id="IPR052021">
    <property type="entry name" value="Type-I_RS_S_subunit"/>
</dbReference>
<evidence type="ECO:0000259" key="5">
    <source>
        <dbReference type="Pfam" id="PF01420"/>
    </source>
</evidence>
<dbReference type="PANTHER" id="PTHR30408:SF12">
    <property type="entry name" value="TYPE I RESTRICTION ENZYME MJAVIII SPECIFICITY SUBUNIT"/>
    <property type="match status" value="1"/>
</dbReference>
<dbReference type="EMBL" id="JACRTK010000001">
    <property type="protein sequence ID" value="MBC8590010.1"/>
    <property type="molecule type" value="Genomic_DNA"/>
</dbReference>
<name>A0A926IM32_9FIRM</name>
<organism evidence="6 7">
    <name type="scientific">Wansuia hejianensis</name>
    <dbReference type="NCBI Taxonomy" id="2763667"/>
    <lineage>
        <taxon>Bacteria</taxon>
        <taxon>Bacillati</taxon>
        <taxon>Bacillota</taxon>
        <taxon>Clostridia</taxon>
        <taxon>Lachnospirales</taxon>
        <taxon>Lachnospiraceae</taxon>
        <taxon>Wansuia</taxon>
    </lineage>
</organism>
<feature type="domain" description="Type I restriction modification DNA specificity" evidence="5">
    <location>
        <begin position="19"/>
        <end position="196"/>
    </location>
</feature>
<dbReference type="RefSeq" id="WP_249322800.1">
    <property type="nucleotide sequence ID" value="NZ_JACRTK010000001.1"/>
</dbReference>
<dbReference type="Gene3D" id="3.90.220.20">
    <property type="entry name" value="DNA methylase specificity domains"/>
    <property type="match status" value="2"/>
</dbReference>
<dbReference type="GO" id="GO:0004519">
    <property type="term" value="F:endonuclease activity"/>
    <property type="evidence" value="ECO:0007669"/>
    <property type="project" value="UniProtKB-KW"/>
</dbReference>
<dbReference type="GO" id="GO:0009307">
    <property type="term" value="P:DNA restriction-modification system"/>
    <property type="evidence" value="ECO:0007669"/>
    <property type="project" value="UniProtKB-KW"/>
</dbReference>
<dbReference type="Proteomes" id="UP000601522">
    <property type="component" value="Unassembled WGS sequence"/>
</dbReference>
<sequence length="415" mass="47414">MKKDKLIPKRRFKEFKNDDTWEQRKLGEVAKFSKGKGYSKNDLIEEGTPIILYGSLYTDYQTVIKEINTFAKPKDNAIYSVGNEVIVPSSGETAEDIARASVVANKGILLGGDLNIIYLNDNFNPIFLALLISHGERKVELAKKAQGKSVVHLYNTDLQELDLIYPSKEEQKKIGTFFSNLDNLITLHQRKLKKLKNLKLAYLSEMFPKEGEKYPKRRFAGFTDPWEQRKLEEFAEKAVDNRGKTPPIDVNGTHPLIEVASLGNGSPDYSKVEKYLNDYSFEHHLRGYIKKGDILFSTVGSIGLVSLMDDRENAAIAQNIVAFRAREEYSPEYLYALFSTKTNKAKAYRIVMGAVQPSIKVSQLVEVEYFVTLDKKEQELIGTFFNNLDNLITLHQRKLQKLEDIKKAYLNEMFV</sequence>
<feature type="domain" description="Type I restriction modification DNA specificity" evidence="5">
    <location>
        <begin position="224"/>
        <end position="403"/>
    </location>
</feature>
<comment type="caution">
    <text evidence="6">The sequence shown here is derived from an EMBL/GenBank/DDBJ whole genome shotgun (WGS) entry which is preliminary data.</text>
</comment>
<evidence type="ECO:0000313" key="6">
    <source>
        <dbReference type="EMBL" id="MBC8590010.1"/>
    </source>
</evidence>
<dbReference type="GO" id="GO:0003677">
    <property type="term" value="F:DNA binding"/>
    <property type="evidence" value="ECO:0007669"/>
    <property type="project" value="UniProtKB-KW"/>
</dbReference>
<accession>A0A926IM32</accession>
<dbReference type="Gene3D" id="1.10.287.1120">
    <property type="entry name" value="Bipartite methylase S protein"/>
    <property type="match status" value="1"/>
</dbReference>
<keyword evidence="6" id="KW-0540">Nuclease</keyword>
<feature type="coiled-coil region" evidence="4">
    <location>
        <begin position="385"/>
        <end position="412"/>
    </location>
</feature>
<keyword evidence="7" id="KW-1185">Reference proteome</keyword>
<evidence type="ECO:0000256" key="3">
    <source>
        <dbReference type="ARBA" id="ARBA00023125"/>
    </source>
</evidence>